<dbReference type="InterPro" id="IPR025110">
    <property type="entry name" value="AMP-bd_C"/>
</dbReference>
<dbReference type="PROSITE" id="PS00012">
    <property type="entry name" value="PHOSPHOPANTETHEINE"/>
    <property type="match status" value="1"/>
</dbReference>
<dbReference type="PRINTS" id="PR00154">
    <property type="entry name" value="AMPBINDING"/>
</dbReference>
<comment type="similarity">
    <text evidence="2">Belongs to the ATP-dependent AMP-binding enzyme family.</text>
</comment>
<dbReference type="PANTHER" id="PTHR45527">
    <property type="entry name" value="NONRIBOSOMAL PEPTIDE SYNTHETASE"/>
    <property type="match status" value="1"/>
</dbReference>
<dbReference type="PANTHER" id="PTHR45527:SF1">
    <property type="entry name" value="FATTY ACID SYNTHASE"/>
    <property type="match status" value="1"/>
</dbReference>
<dbReference type="Gene3D" id="3.30.300.30">
    <property type="match status" value="1"/>
</dbReference>
<dbReference type="GO" id="GO:0008610">
    <property type="term" value="P:lipid biosynthetic process"/>
    <property type="evidence" value="ECO:0007669"/>
    <property type="project" value="UniProtKB-ARBA"/>
</dbReference>
<gene>
    <name evidence="6" type="ORF">OG699_22840</name>
</gene>
<dbReference type="Pfam" id="PF13193">
    <property type="entry name" value="AMP-binding_C"/>
    <property type="match status" value="1"/>
</dbReference>
<dbReference type="GO" id="GO:0003824">
    <property type="term" value="F:catalytic activity"/>
    <property type="evidence" value="ECO:0007669"/>
    <property type="project" value="InterPro"/>
</dbReference>
<proteinExistence type="inferred from homology"/>
<dbReference type="SMART" id="SM00823">
    <property type="entry name" value="PKS_PP"/>
    <property type="match status" value="1"/>
</dbReference>
<dbReference type="InterPro" id="IPR010071">
    <property type="entry name" value="AA_adenyl_dom"/>
</dbReference>
<evidence type="ECO:0000256" key="3">
    <source>
        <dbReference type="ARBA" id="ARBA00022450"/>
    </source>
</evidence>
<evidence type="ECO:0000313" key="6">
    <source>
        <dbReference type="EMBL" id="WTZ10565.1"/>
    </source>
</evidence>
<feature type="domain" description="Carrier" evidence="5">
    <location>
        <begin position="981"/>
        <end position="1056"/>
    </location>
</feature>
<dbReference type="EMBL" id="CP109546">
    <property type="protein sequence ID" value="WTZ10565.1"/>
    <property type="molecule type" value="Genomic_DNA"/>
</dbReference>
<dbReference type="Gene3D" id="3.40.50.1820">
    <property type="entry name" value="alpha/beta hydrolase"/>
    <property type="match status" value="1"/>
</dbReference>
<evidence type="ECO:0000259" key="5">
    <source>
        <dbReference type="PROSITE" id="PS50075"/>
    </source>
</evidence>
<dbReference type="GO" id="GO:0031177">
    <property type="term" value="F:phosphopantetheine binding"/>
    <property type="evidence" value="ECO:0007669"/>
    <property type="project" value="InterPro"/>
</dbReference>
<dbReference type="NCBIfam" id="TIGR01733">
    <property type="entry name" value="AA-adenyl-dom"/>
    <property type="match status" value="1"/>
</dbReference>
<dbReference type="GO" id="GO:0017000">
    <property type="term" value="P:antibiotic biosynthetic process"/>
    <property type="evidence" value="ECO:0007669"/>
    <property type="project" value="UniProtKB-ARBA"/>
</dbReference>
<keyword evidence="3" id="KW-0596">Phosphopantetheine</keyword>
<keyword evidence="4" id="KW-0597">Phosphoprotein</keyword>
<dbReference type="Gene3D" id="3.30.559.30">
    <property type="entry name" value="Nonribosomal peptide synthetase, condensation domain"/>
    <property type="match status" value="1"/>
</dbReference>
<reference evidence="6" key="1">
    <citation type="submission" date="2022-10" db="EMBL/GenBank/DDBJ databases">
        <title>The complete genomes of actinobacterial strains from the NBC collection.</title>
        <authorList>
            <person name="Joergensen T.S."/>
            <person name="Alvarez Arevalo M."/>
            <person name="Sterndorff E.B."/>
            <person name="Faurdal D."/>
            <person name="Vuksanovic O."/>
            <person name="Mourched A.-S."/>
            <person name="Charusanti P."/>
            <person name="Shaw S."/>
            <person name="Blin K."/>
            <person name="Weber T."/>
        </authorList>
    </citation>
    <scope>NUCLEOTIDE SEQUENCE</scope>
    <source>
        <strain evidence="6">NBC_01393</strain>
    </source>
</reference>
<dbReference type="SUPFAM" id="SSF52777">
    <property type="entry name" value="CoA-dependent acyltransferases"/>
    <property type="match status" value="2"/>
</dbReference>
<dbReference type="CDD" id="cd05930">
    <property type="entry name" value="A_NRPS"/>
    <property type="match status" value="1"/>
</dbReference>
<dbReference type="SUPFAM" id="SSF56801">
    <property type="entry name" value="Acetyl-CoA synthetase-like"/>
    <property type="match status" value="1"/>
</dbReference>
<dbReference type="InterPro" id="IPR029058">
    <property type="entry name" value="AB_hydrolase_fold"/>
</dbReference>
<dbReference type="InterPro" id="IPR023213">
    <property type="entry name" value="CAT-like_dom_sf"/>
</dbReference>
<dbReference type="FunFam" id="1.10.1200.10:FF:000005">
    <property type="entry name" value="Nonribosomal peptide synthetase 1"/>
    <property type="match status" value="1"/>
</dbReference>
<dbReference type="InterPro" id="IPR006162">
    <property type="entry name" value="Ppantetheine_attach_site"/>
</dbReference>
<dbReference type="GO" id="GO:0043041">
    <property type="term" value="P:amino acid activation for nonribosomal peptide biosynthetic process"/>
    <property type="evidence" value="ECO:0007669"/>
    <property type="project" value="TreeGrafter"/>
</dbReference>
<evidence type="ECO:0000256" key="4">
    <source>
        <dbReference type="ARBA" id="ARBA00022553"/>
    </source>
</evidence>
<dbReference type="PROSITE" id="PS00455">
    <property type="entry name" value="AMP_BINDING"/>
    <property type="match status" value="1"/>
</dbReference>
<dbReference type="AlphaFoldDB" id="A0AAU3HY74"/>
<name>A0AAU3HY74_9ACTN</name>
<dbReference type="InterPro" id="IPR009081">
    <property type="entry name" value="PP-bd_ACP"/>
</dbReference>
<dbReference type="FunFam" id="3.30.559.10:FF:000012">
    <property type="entry name" value="Non-ribosomal peptide synthetase"/>
    <property type="match status" value="1"/>
</dbReference>
<dbReference type="GO" id="GO:0044550">
    <property type="term" value="P:secondary metabolite biosynthetic process"/>
    <property type="evidence" value="ECO:0007669"/>
    <property type="project" value="TreeGrafter"/>
</dbReference>
<dbReference type="InterPro" id="IPR020459">
    <property type="entry name" value="AMP-binding"/>
</dbReference>
<dbReference type="CDD" id="cd19540">
    <property type="entry name" value="LCL_NRPS-like"/>
    <property type="match status" value="1"/>
</dbReference>
<protein>
    <submittedName>
        <fullName evidence="6">Amino acid adenylation domain-containing protein</fullName>
    </submittedName>
</protein>
<evidence type="ECO:0000256" key="2">
    <source>
        <dbReference type="ARBA" id="ARBA00006432"/>
    </source>
</evidence>
<dbReference type="Pfam" id="PF00550">
    <property type="entry name" value="PP-binding"/>
    <property type="match status" value="1"/>
</dbReference>
<dbReference type="InterPro" id="IPR020806">
    <property type="entry name" value="PKS_PP-bd"/>
</dbReference>
<dbReference type="Gene3D" id="3.40.50.980">
    <property type="match status" value="2"/>
</dbReference>
<accession>A0AAU3HY74</accession>
<dbReference type="Gene3D" id="2.30.38.10">
    <property type="entry name" value="Luciferase, Domain 3"/>
    <property type="match status" value="1"/>
</dbReference>
<dbReference type="InterPro" id="IPR000873">
    <property type="entry name" value="AMP-dep_synth/lig_dom"/>
</dbReference>
<dbReference type="InterPro" id="IPR001242">
    <property type="entry name" value="Condensation_dom"/>
</dbReference>
<dbReference type="FunFam" id="3.30.300.30:FF:000010">
    <property type="entry name" value="Enterobactin synthetase component F"/>
    <property type="match status" value="1"/>
</dbReference>
<dbReference type="InterPro" id="IPR036736">
    <property type="entry name" value="ACP-like_sf"/>
</dbReference>
<dbReference type="Pfam" id="PF00501">
    <property type="entry name" value="AMP-binding"/>
    <property type="match status" value="1"/>
</dbReference>
<sequence length="1073" mass="114718">MGVVNVFPLSFAQQRLWFLNRLDEASSAYNVPVLVRMSGVLDVPAVEAALADLLDRHESLRTVFGEVDGQLVQRVLPADATGLVLAVHRTERDRVEEALREVSARPFDLDGDLPVRAHLFTVAADEHVLALVLHHVACDGWSFGPLMRDFSAAYNARVADAAPAWEPLPVQYADYTLWQRELLGGADDPQSLAGRQLAYWREALAGLPEELALPADRVRPAVASHRGAVLEIPVAPEVHAGLRDIARRSGATLFMVVQAAVAALLSRLGAGTDIPLGTSIAGRTDEALDDVIGMFVNTQVMRADVSGSPSFLELVERVRESNFAAYAHQELPFERIVEELNPVRSRSRHPLFQVSVELHDDEETPLELTGLTAVLDVVETSTAKFDLAWDFVESGAGKDALSAHLSYATDLFDPETAEQLGTWLTRLLATVVAQPDLPLPRVGLVDPTEQRAALAGLRAPHPDLETGVVDRIRAHALRDPEAVAVVDDHGPTTYGEIVGRGSRLARTLADAGVGLGTVVPVLSSRGPAVVAGVLGITTAGGVYLPLDPAAPAARITSLLADADCAHLLADAAHLDAARALAADCGRPVRVLPIGKDGDPLTDLAPVRGGQDDLAYVIYTSGSTGKPKGALVHRRGMLNNLLCEAEAVGVDGPATVASTAPLTFDISVWQMFVPLVFGGTVRAVADDVVRDPRALFELAAREDLTVLQVVPSLLQAALDGWDDTGAAPALGLRCLAVTGEALPAALCHRWAARYPTIPLVNCYGPTECSDDVTHAVIEAGSLPEGAVTPIGRAVRGSRLYVLDDHLEWAPAGIAGELYIGGLVVGGGYLDDPRRTSATFVADPYAELPGRRMYRTGDLVRQRRDGQLEYLGRRDHQVKIRGHRIELGEIEHALRAVEGVRATAVVVREDTPGDKRLVAYVVPVADRTTDASGLRAALGQVLPEYMVPAAFVALDALPLTRNSKLDRDALPAPDYGSLSAGRAPETEREKDCTRLFAEMLGIDAVSLDDNFFELGGHSLMATRLAVRLRSALGVEVTIRQLFETPTVAGLLTALDESAAPVAPARPKLGRRAVRT</sequence>
<dbReference type="GO" id="GO:0005829">
    <property type="term" value="C:cytosol"/>
    <property type="evidence" value="ECO:0007669"/>
    <property type="project" value="TreeGrafter"/>
</dbReference>
<evidence type="ECO:0000256" key="1">
    <source>
        <dbReference type="ARBA" id="ARBA00001957"/>
    </source>
</evidence>
<dbReference type="InterPro" id="IPR045851">
    <property type="entry name" value="AMP-bd_C_sf"/>
</dbReference>
<dbReference type="Gene3D" id="3.30.559.10">
    <property type="entry name" value="Chloramphenicol acetyltransferase-like domain"/>
    <property type="match status" value="1"/>
</dbReference>
<dbReference type="Pfam" id="PF00668">
    <property type="entry name" value="Condensation"/>
    <property type="match status" value="1"/>
</dbReference>
<dbReference type="SUPFAM" id="SSF47336">
    <property type="entry name" value="ACP-like"/>
    <property type="match status" value="1"/>
</dbReference>
<organism evidence="6">
    <name type="scientific">Streptomyces sp. NBC_01393</name>
    <dbReference type="NCBI Taxonomy" id="2903851"/>
    <lineage>
        <taxon>Bacteria</taxon>
        <taxon>Bacillati</taxon>
        <taxon>Actinomycetota</taxon>
        <taxon>Actinomycetes</taxon>
        <taxon>Kitasatosporales</taxon>
        <taxon>Streptomycetaceae</taxon>
        <taxon>Streptomyces</taxon>
    </lineage>
</organism>
<dbReference type="InterPro" id="IPR020845">
    <property type="entry name" value="AMP-binding_CS"/>
</dbReference>
<dbReference type="PROSITE" id="PS50075">
    <property type="entry name" value="CARRIER"/>
    <property type="match status" value="1"/>
</dbReference>
<comment type="cofactor">
    <cofactor evidence="1">
        <name>pantetheine 4'-phosphate</name>
        <dbReference type="ChEBI" id="CHEBI:47942"/>
    </cofactor>
</comment>